<evidence type="ECO:0000259" key="7">
    <source>
        <dbReference type="Pfam" id="PF07522"/>
    </source>
</evidence>
<evidence type="ECO:0000256" key="5">
    <source>
        <dbReference type="ARBA" id="ARBA00023242"/>
    </source>
</evidence>
<dbReference type="Gene3D" id="3.60.15.10">
    <property type="entry name" value="Ribonuclease Z/Hydroxyacylglutathione hydrolase-like"/>
    <property type="match status" value="1"/>
</dbReference>
<dbReference type="EMBL" id="CAMGYJ010000009">
    <property type="protein sequence ID" value="CAI0472118.1"/>
    <property type="molecule type" value="Genomic_DNA"/>
</dbReference>
<dbReference type="FunFam" id="3.40.50.12650:FF:000005">
    <property type="entry name" value="DNA repair metallo-beta-lactamase family protein"/>
    <property type="match status" value="1"/>
</dbReference>
<organism evidence="9 10">
    <name type="scientific">Linum tenue</name>
    <dbReference type="NCBI Taxonomy" id="586396"/>
    <lineage>
        <taxon>Eukaryota</taxon>
        <taxon>Viridiplantae</taxon>
        <taxon>Streptophyta</taxon>
        <taxon>Embryophyta</taxon>
        <taxon>Tracheophyta</taxon>
        <taxon>Spermatophyta</taxon>
        <taxon>Magnoliopsida</taxon>
        <taxon>eudicotyledons</taxon>
        <taxon>Gunneridae</taxon>
        <taxon>Pentapetalae</taxon>
        <taxon>rosids</taxon>
        <taxon>fabids</taxon>
        <taxon>Malpighiales</taxon>
        <taxon>Linaceae</taxon>
        <taxon>Linum</taxon>
    </lineage>
</organism>
<evidence type="ECO:0000256" key="3">
    <source>
        <dbReference type="ARBA" id="ARBA00022763"/>
    </source>
</evidence>
<protein>
    <recommendedName>
        <fullName evidence="11">DNA repair metallo-beta-lactamase domain-containing protein</fullName>
    </recommendedName>
</protein>
<feature type="domain" description="DNA repair metallo-beta-lactamase" evidence="7">
    <location>
        <begin position="227"/>
        <end position="334"/>
    </location>
</feature>
<evidence type="ECO:0000313" key="10">
    <source>
        <dbReference type="Proteomes" id="UP001154282"/>
    </source>
</evidence>
<dbReference type="GO" id="GO:0006303">
    <property type="term" value="P:double-strand break repair via nonhomologous end joining"/>
    <property type="evidence" value="ECO:0007669"/>
    <property type="project" value="TreeGrafter"/>
</dbReference>
<keyword evidence="4" id="KW-0234">DNA repair</keyword>
<evidence type="ECO:0000256" key="6">
    <source>
        <dbReference type="SAM" id="MobiDB-lite"/>
    </source>
</evidence>
<dbReference type="GO" id="GO:0005634">
    <property type="term" value="C:nucleus"/>
    <property type="evidence" value="ECO:0007669"/>
    <property type="project" value="UniProtKB-SubCell"/>
</dbReference>
<dbReference type="GO" id="GO:0003684">
    <property type="term" value="F:damaged DNA binding"/>
    <property type="evidence" value="ECO:0007669"/>
    <property type="project" value="TreeGrafter"/>
</dbReference>
<dbReference type="InterPro" id="IPR036866">
    <property type="entry name" value="RibonucZ/Hydroxyglut_hydro"/>
</dbReference>
<comment type="caution">
    <text evidence="9">The sequence shown here is derived from an EMBL/GenBank/DDBJ whole genome shotgun (WGS) entry which is preliminary data.</text>
</comment>
<dbReference type="InterPro" id="IPR011084">
    <property type="entry name" value="DRMBL"/>
</dbReference>
<dbReference type="FunFam" id="3.60.15.10:FF:000039">
    <property type="entry name" value="DNA repair metallo-beta-lactamase family protein"/>
    <property type="match status" value="1"/>
</dbReference>
<evidence type="ECO:0000256" key="1">
    <source>
        <dbReference type="ARBA" id="ARBA00004123"/>
    </source>
</evidence>
<dbReference type="SUPFAM" id="SSF56281">
    <property type="entry name" value="Metallo-hydrolase/oxidoreductase"/>
    <property type="match status" value="1"/>
</dbReference>
<comment type="similarity">
    <text evidence="2">Belongs to the DNA repair metallo-beta-lactamase (DRMBL) family.</text>
</comment>
<gene>
    <name evidence="9" type="ORF">LITE_LOCUS39157</name>
</gene>
<dbReference type="Pfam" id="PF07522">
    <property type="entry name" value="DRMBL"/>
    <property type="match status" value="1"/>
</dbReference>
<evidence type="ECO:0000256" key="4">
    <source>
        <dbReference type="ARBA" id="ARBA00023204"/>
    </source>
</evidence>
<feature type="domain" description="Metallo-beta-lactamase" evidence="8">
    <location>
        <begin position="27"/>
        <end position="123"/>
    </location>
</feature>
<dbReference type="Pfam" id="PF12706">
    <property type="entry name" value="Lactamase_B_2"/>
    <property type="match status" value="1"/>
</dbReference>
<name>A0AAV0PPN2_9ROSI</name>
<evidence type="ECO:0008006" key="11">
    <source>
        <dbReference type="Google" id="ProtNLM"/>
    </source>
</evidence>
<dbReference type="GO" id="GO:0035312">
    <property type="term" value="F:5'-3' DNA exonuclease activity"/>
    <property type="evidence" value="ECO:0007669"/>
    <property type="project" value="TreeGrafter"/>
</dbReference>
<keyword evidence="10" id="KW-1185">Reference proteome</keyword>
<dbReference type="AlphaFoldDB" id="A0AAV0PPN2"/>
<dbReference type="PANTHER" id="PTHR23240:SF31">
    <property type="entry name" value="DNA REPAIR METALLO-BETA-LACTAMASE FAMILY PROTEIN"/>
    <property type="match status" value="1"/>
</dbReference>
<evidence type="ECO:0000259" key="8">
    <source>
        <dbReference type="Pfam" id="PF12706"/>
    </source>
</evidence>
<feature type="region of interest" description="Disordered" evidence="6">
    <location>
        <begin position="472"/>
        <end position="500"/>
    </location>
</feature>
<evidence type="ECO:0000313" key="9">
    <source>
        <dbReference type="EMBL" id="CAI0472118.1"/>
    </source>
</evidence>
<evidence type="ECO:0000256" key="2">
    <source>
        <dbReference type="ARBA" id="ARBA00010304"/>
    </source>
</evidence>
<feature type="compositionally biased region" description="Low complexity" evidence="6">
    <location>
        <begin position="487"/>
        <end position="498"/>
    </location>
</feature>
<sequence length="536" mass="60192">MPIEMPRGLPFSVDTWSVRSQMKRHHFLTHAHKDHSSGILTHSSFPIYCTGLTKSLLLNQYPQLDESLFLRIEVGQSIFIDDPDCEFTVTAFDANHCPGAVMFLFEGNFGSILHTGDCRLTPECLYCLPEKYISKKGIQPTQRLDYVFLDCTFGKFRQPLPCKRSSIQQVINCIWKHPAATVVYLTCDLLGQEDIMVSVSQAFGSKIFVDKVANPELFGALNLTVPEILTQDESSRFHVFDGFPNLYKRAAVKLAEARANSQPEPLIVRASAQWYACDEEYSCTGSEGKLRFDTAVKDLSGVWHVCYSMHSSREELEWALQLLAPRWVASTTTPSCSAMELDYVRKHCLASRLTPGDPLWKLLDIRVDDDDVSIQCTGKNSPVVERVPAEMVGGESPTKSKNGSFSKLPCTLPLYEGQTVTLFGRARLRIEDSFEKCGQLVSDKKGRELKVEIAREEESDKVKVKQQVEHSSVCGEELSEKDGSKVSSSGAASGSSNNLGENLKRYYRSMNVPVPRPLPSLLKLLDNHKRRTKRRF</sequence>
<reference evidence="9" key="1">
    <citation type="submission" date="2022-08" db="EMBL/GenBank/DDBJ databases">
        <authorList>
            <person name="Gutierrez-Valencia J."/>
        </authorList>
    </citation>
    <scope>NUCLEOTIDE SEQUENCE</scope>
</reference>
<dbReference type="Gene3D" id="3.40.50.12650">
    <property type="match status" value="1"/>
</dbReference>
<proteinExistence type="inferred from homology"/>
<comment type="subcellular location">
    <subcellularLocation>
        <location evidence="1">Nucleus</location>
    </subcellularLocation>
</comment>
<dbReference type="GO" id="GO:0036297">
    <property type="term" value="P:interstrand cross-link repair"/>
    <property type="evidence" value="ECO:0007669"/>
    <property type="project" value="TreeGrafter"/>
</dbReference>
<dbReference type="PANTHER" id="PTHR23240">
    <property type="entry name" value="DNA CROSS-LINK REPAIR PROTEIN PSO2/SNM1-RELATED"/>
    <property type="match status" value="1"/>
</dbReference>
<dbReference type="Proteomes" id="UP001154282">
    <property type="component" value="Unassembled WGS sequence"/>
</dbReference>
<accession>A0AAV0PPN2</accession>
<dbReference type="InterPro" id="IPR001279">
    <property type="entry name" value="Metallo-B-lactamas"/>
</dbReference>
<keyword evidence="3" id="KW-0227">DNA damage</keyword>
<keyword evidence="5" id="KW-0539">Nucleus</keyword>